<evidence type="ECO:0000313" key="3">
    <source>
        <dbReference type="Proteomes" id="UP000316242"/>
    </source>
</evidence>
<gene>
    <name evidence="2" type="ORF">ANI01nite_16830</name>
</gene>
<sequence>MAHGRTRRKLPKHFITAKAHHWPRVQRSSQLLMMAWILLPLGLYLVANDLPETSIRRAQLMASYTPTFFGAILLLFGAWGIGTAALAMRRKGVDAIDAKIRASGLILRGGRKVAWDDIGSVTAISFQNDAKVQLLWDRAELHRRLDVQLKQPETETLRIDLVRYPAVDYLGLYESLLDEFERQRIPVKHRKKWMQA</sequence>
<dbReference type="EMBL" id="BJNE01000005">
    <property type="protein sequence ID" value="GEC12480.1"/>
    <property type="molecule type" value="Genomic_DNA"/>
</dbReference>
<reference evidence="2 3" key="1">
    <citation type="submission" date="2019-06" db="EMBL/GenBank/DDBJ databases">
        <title>Whole genome shotgun sequence of Glutamicibacter nicotianae NBRC 14234.</title>
        <authorList>
            <person name="Hosoyama A."/>
            <person name="Uohara A."/>
            <person name="Ohji S."/>
            <person name="Ichikawa N."/>
        </authorList>
    </citation>
    <scope>NUCLEOTIDE SEQUENCE [LARGE SCALE GENOMIC DNA]</scope>
    <source>
        <strain evidence="2 3">NBRC 14234</strain>
    </source>
</reference>
<keyword evidence="3" id="KW-1185">Reference proteome</keyword>
<proteinExistence type="predicted"/>
<name>A0ABQ0RLS3_GLUNI</name>
<organism evidence="2 3">
    <name type="scientific">Glutamicibacter nicotianae</name>
    <name type="common">Arthrobacter nicotianae</name>
    <dbReference type="NCBI Taxonomy" id="37929"/>
    <lineage>
        <taxon>Bacteria</taxon>
        <taxon>Bacillati</taxon>
        <taxon>Actinomycetota</taxon>
        <taxon>Actinomycetes</taxon>
        <taxon>Micrococcales</taxon>
        <taxon>Micrococcaceae</taxon>
        <taxon>Glutamicibacter</taxon>
    </lineage>
</organism>
<protein>
    <submittedName>
        <fullName evidence="2">Uncharacterized protein</fullName>
    </submittedName>
</protein>
<evidence type="ECO:0000313" key="2">
    <source>
        <dbReference type="EMBL" id="GEC12480.1"/>
    </source>
</evidence>
<keyword evidence="1" id="KW-0472">Membrane</keyword>
<feature type="transmembrane region" description="Helical" evidence="1">
    <location>
        <begin position="31"/>
        <end position="47"/>
    </location>
</feature>
<keyword evidence="1" id="KW-0812">Transmembrane</keyword>
<feature type="transmembrane region" description="Helical" evidence="1">
    <location>
        <begin position="67"/>
        <end position="87"/>
    </location>
</feature>
<keyword evidence="1" id="KW-1133">Transmembrane helix</keyword>
<evidence type="ECO:0000256" key="1">
    <source>
        <dbReference type="SAM" id="Phobius"/>
    </source>
</evidence>
<dbReference type="Proteomes" id="UP000316242">
    <property type="component" value="Unassembled WGS sequence"/>
</dbReference>
<accession>A0ABQ0RLS3</accession>
<comment type="caution">
    <text evidence="2">The sequence shown here is derived from an EMBL/GenBank/DDBJ whole genome shotgun (WGS) entry which is preliminary data.</text>
</comment>
<dbReference type="RefSeq" id="WP_141357352.1">
    <property type="nucleotide sequence ID" value="NZ_BAAAWM010000001.1"/>
</dbReference>